<comment type="caution">
    <text evidence="5">The sequence shown here is derived from an EMBL/GenBank/DDBJ whole genome shotgun (WGS) entry which is preliminary data.</text>
</comment>
<proteinExistence type="predicted"/>
<name>A0A9X3Z7H3_9PROT</name>
<dbReference type="Gene3D" id="3.30.70.920">
    <property type="match status" value="1"/>
</dbReference>
<organism evidence="5 6">
    <name type="scientific">Govanella unica</name>
    <dbReference type="NCBI Taxonomy" id="2975056"/>
    <lineage>
        <taxon>Bacteria</taxon>
        <taxon>Pseudomonadati</taxon>
        <taxon>Pseudomonadota</taxon>
        <taxon>Alphaproteobacteria</taxon>
        <taxon>Emcibacterales</taxon>
        <taxon>Govanellaceae</taxon>
        <taxon>Govanella</taxon>
    </lineage>
</organism>
<keyword evidence="1" id="KW-0805">Transcription regulation</keyword>
<dbReference type="RefSeq" id="WP_274943866.1">
    <property type="nucleotide sequence ID" value="NZ_JANWOI010000003.1"/>
</dbReference>
<gene>
    <name evidence="5" type="ORF">NYP16_09390</name>
</gene>
<keyword evidence="2" id="KW-0238">DNA-binding</keyword>
<keyword evidence="6" id="KW-1185">Reference proteome</keyword>
<dbReference type="PANTHER" id="PTHR30154:SF34">
    <property type="entry name" value="TRANSCRIPTIONAL REGULATOR AZLB"/>
    <property type="match status" value="1"/>
</dbReference>
<dbReference type="PANTHER" id="PTHR30154">
    <property type="entry name" value="LEUCINE-RESPONSIVE REGULATORY PROTEIN"/>
    <property type="match status" value="1"/>
</dbReference>
<reference evidence="5" key="2">
    <citation type="journal article" date="2023" name="Syst. Appl. Microbiol.">
        <title>Govania unica gen. nov., sp. nov., a rare biosphere bacterium that represents a novel family in the class Alphaproteobacteria.</title>
        <authorList>
            <person name="Vandamme P."/>
            <person name="Peeters C."/>
            <person name="Hettiarachchi A."/>
            <person name="Cnockaert M."/>
            <person name="Carlier A."/>
        </authorList>
    </citation>
    <scope>NUCLEOTIDE SEQUENCE</scope>
    <source>
        <strain evidence="5">LMG 31809</strain>
    </source>
</reference>
<dbReference type="InterPro" id="IPR019888">
    <property type="entry name" value="Tscrpt_reg_AsnC-like"/>
</dbReference>
<evidence type="ECO:0000256" key="3">
    <source>
        <dbReference type="ARBA" id="ARBA00023163"/>
    </source>
</evidence>
<evidence type="ECO:0000313" key="5">
    <source>
        <dbReference type="EMBL" id="MDA5194162.1"/>
    </source>
</evidence>
<dbReference type="SUPFAM" id="SSF46785">
    <property type="entry name" value="Winged helix' DNA-binding domain"/>
    <property type="match status" value="1"/>
</dbReference>
<dbReference type="InterPro" id="IPR000485">
    <property type="entry name" value="AsnC-type_HTH_dom"/>
</dbReference>
<reference evidence="5" key="1">
    <citation type="submission" date="2022-08" db="EMBL/GenBank/DDBJ databases">
        <authorList>
            <person name="Vandamme P."/>
            <person name="Hettiarachchi A."/>
            <person name="Peeters C."/>
            <person name="Cnockaert M."/>
            <person name="Carlier A."/>
        </authorList>
    </citation>
    <scope>NUCLEOTIDE SEQUENCE</scope>
    <source>
        <strain evidence="5">LMG 31809</strain>
    </source>
</reference>
<dbReference type="PROSITE" id="PS50956">
    <property type="entry name" value="HTH_ASNC_2"/>
    <property type="match status" value="1"/>
</dbReference>
<dbReference type="PRINTS" id="PR00033">
    <property type="entry name" value="HTHASNC"/>
</dbReference>
<dbReference type="AlphaFoldDB" id="A0A9X3Z7H3"/>
<dbReference type="GO" id="GO:0006355">
    <property type="term" value="P:regulation of DNA-templated transcription"/>
    <property type="evidence" value="ECO:0007669"/>
    <property type="project" value="UniProtKB-ARBA"/>
</dbReference>
<dbReference type="InterPro" id="IPR011008">
    <property type="entry name" value="Dimeric_a/b-barrel"/>
</dbReference>
<dbReference type="InterPro" id="IPR036388">
    <property type="entry name" value="WH-like_DNA-bd_sf"/>
</dbReference>
<dbReference type="EMBL" id="JANWOI010000003">
    <property type="protein sequence ID" value="MDA5194162.1"/>
    <property type="molecule type" value="Genomic_DNA"/>
</dbReference>
<dbReference type="InterPro" id="IPR019887">
    <property type="entry name" value="Tscrpt_reg_AsnC/Lrp_C"/>
</dbReference>
<dbReference type="GO" id="GO:0043200">
    <property type="term" value="P:response to amino acid"/>
    <property type="evidence" value="ECO:0007669"/>
    <property type="project" value="TreeGrafter"/>
</dbReference>
<dbReference type="Pfam" id="PF01037">
    <property type="entry name" value="AsnC_trans_reg"/>
    <property type="match status" value="1"/>
</dbReference>
<evidence type="ECO:0000256" key="1">
    <source>
        <dbReference type="ARBA" id="ARBA00023015"/>
    </source>
</evidence>
<dbReference type="SMART" id="SM00344">
    <property type="entry name" value="HTH_ASNC"/>
    <property type="match status" value="1"/>
</dbReference>
<keyword evidence="3" id="KW-0804">Transcription</keyword>
<dbReference type="CDD" id="cd00090">
    <property type="entry name" value="HTH_ARSR"/>
    <property type="match status" value="1"/>
</dbReference>
<dbReference type="InterPro" id="IPR011991">
    <property type="entry name" value="ArsR-like_HTH"/>
</dbReference>
<accession>A0A9X3Z7H3</accession>
<feature type="domain" description="HTH asnC-type" evidence="4">
    <location>
        <begin position="11"/>
        <end position="72"/>
    </location>
</feature>
<dbReference type="Pfam" id="PF13412">
    <property type="entry name" value="HTH_24"/>
    <property type="match status" value="1"/>
</dbReference>
<evidence type="ECO:0000259" key="4">
    <source>
        <dbReference type="PROSITE" id="PS50956"/>
    </source>
</evidence>
<dbReference type="SUPFAM" id="SSF54909">
    <property type="entry name" value="Dimeric alpha+beta barrel"/>
    <property type="match status" value="1"/>
</dbReference>
<dbReference type="Gene3D" id="1.10.10.10">
    <property type="entry name" value="Winged helix-like DNA-binding domain superfamily/Winged helix DNA-binding domain"/>
    <property type="match status" value="1"/>
</dbReference>
<sequence>MPQVKVDRRKIDRIDLKILTILQQNARITNKELAEQAGLSARPCLERVRRLMAAGYVRSLNAILEPAKFGNPVTIYAHIALATQERRLGERFEAVISRVEEAVECFEVSGDVDYLARFICPSLDIYYRITASLLENAQIGVRRIDSTIVLRTVTPWRGLPASILQKSLD</sequence>
<dbReference type="Proteomes" id="UP001141619">
    <property type="component" value="Unassembled WGS sequence"/>
</dbReference>
<dbReference type="GO" id="GO:0043565">
    <property type="term" value="F:sequence-specific DNA binding"/>
    <property type="evidence" value="ECO:0007669"/>
    <property type="project" value="InterPro"/>
</dbReference>
<protein>
    <submittedName>
        <fullName evidence="5">Lrp/AsnC family transcriptional regulator</fullName>
    </submittedName>
</protein>
<dbReference type="InterPro" id="IPR036390">
    <property type="entry name" value="WH_DNA-bd_sf"/>
</dbReference>
<dbReference type="GO" id="GO:0005829">
    <property type="term" value="C:cytosol"/>
    <property type="evidence" value="ECO:0007669"/>
    <property type="project" value="TreeGrafter"/>
</dbReference>
<evidence type="ECO:0000256" key="2">
    <source>
        <dbReference type="ARBA" id="ARBA00023125"/>
    </source>
</evidence>
<evidence type="ECO:0000313" key="6">
    <source>
        <dbReference type="Proteomes" id="UP001141619"/>
    </source>
</evidence>